<feature type="region of interest" description="Disordered" evidence="1">
    <location>
        <begin position="85"/>
        <end position="117"/>
    </location>
</feature>
<evidence type="ECO:0000256" key="1">
    <source>
        <dbReference type="SAM" id="MobiDB-lite"/>
    </source>
</evidence>
<dbReference type="RefSeq" id="WP_240319572.1">
    <property type="nucleotide sequence ID" value="NZ_FNTL01000002.1"/>
</dbReference>
<evidence type="ECO:0000313" key="2">
    <source>
        <dbReference type="EMBL" id="SEB36969.1"/>
    </source>
</evidence>
<protein>
    <submittedName>
        <fullName evidence="2">Uncharacterized protein</fullName>
    </submittedName>
</protein>
<name>A0A1H4ISD9_RHOJO</name>
<organism evidence="2 3">
    <name type="scientific">Rhodococcus jostii</name>
    <dbReference type="NCBI Taxonomy" id="132919"/>
    <lineage>
        <taxon>Bacteria</taxon>
        <taxon>Bacillati</taxon>
        <taxon>Actinomycetota</taxon>
        <taxon>Actinomycetes</taxon>
        <taxon>Mycobacteriales</taxon>
        <taxon>Nocardiaceae</taxon>
        <taxon>Rhodococcus</taxon>
    </lineage>
</organism>
<evidence type="ECO:0000313" key="3">
    <source>
        <dbReference type="Proteomes" id="UP000183407"/>
    </source>
</evidence>
<sequence>MKGSFVNFGFDEFENDDLRTDQLGIYVKEKPRGPGYVTDIVYVSRDLPVTVYAVLIDRGHGLEVAELELFRDYWGCDDGFGNYLHPDDQHDTDTHEDEDDDFGIPFDDEDEDQGPRPLITSDLLRRIPLGAIIARTEARLADMSWREDGVKTIMGPNKPVAELTESEQRALTTATSVRVRPRGRPTLSDDHLREVARAYLDEATRGTGLTRRLSKRFDRPEATIRDWIGAARRRGFLSAAAPGRRGASAGPHLNPP</sequence>
<proteinExistence type="predicted"/>
<feature type="compositionally biased region" description="Acidic residues" evidence="1">
    <location>
        <begin position="94"/>
        <end position="112"/>
    </location>
</feature>
<accession>A0A1H4ISD9</accession>
<dbReference type="Proteomes" id="UP000183407">
    <property type="component" value="Unassembled WGS sequence"/>
</dbReference>
<dbReference type="EMBL" id="FNTL01000002">
    <property type="protein sequence ID" value="SEB36969.1"/>
    <property type="molecule type" value="Genomic_DNA"/>
</dbReference>
<dbReference type="AlphaFoldDB" id="A0A1H4ISD9"/>
<reference evidence="3" key="1">
    <citation type="submission" date="2016-10" db="EMBL/GenBank/DDBJ databases">
        <authorList>
            <person name="Varghese N."/>
        </authorList>
    </citation>
    <scope>NUCLEOTIDE SEQUENCE [LARGE SCALE GENOMIC DNA]</scope>
    <source>
        <strain evidence="3">DSM 44719</strain>
    </source>
</reference>
<gene>
    <name evidence="2" type="ORF">SAMN04490220_0460</name>
</gene>